<evidence type="ECO:0000259" key="1">
    <source>
        <dbReference type="PROSITE" id="PS51833"/>
    </source>
</evidence>
<dbReference type="SMART" id="SM00471">
    <property type="entry name" value="HDc"/>
    <property type="match status" value="1"/>
</dbReference>
<accession>A0A8J7FD00</accession>
<name>A0A8J7FD00_9GAMM</name>
<comment type="caution">
    <text evidence="2">The sequence shown here is derived from an EMBL/GenBank/DDBJ whole genome shotgun (WGS) entry which is preliminary data.</text>
</comment>
<dbReference type="RefSeq" id="WP_193953348.1">
    <property type="nucleotide sequence ID" value="NZ_JADEYS010000010.1"/>
</dbReference>
<keyword evidence="3" id="KW-1185">Reference proteome</keyword>
<organism evidence="2 3">
    <name type="scientific">Pontibacterium sinense</name>
    <dbReference type="NCBI Taxonomy" id="2781979"/>
    <lineage>
        <taxon>Bacteria</taxon>
        <taxon>Pseudomonadati</taxon>
        <taxon>Pseudomonadota</taxon>
        <taxon>Gammaproteobacteria</taxon>
        <taxon>Oceanospirillales</taxon>
        <taxon>Oceanospirillaceae</taxon>
        <taxon>Pontibacterium</taxon>
    </lineage>
</organism>
<feature type="domain" description="HDOD" evidence="1">
    <location>
        <begin position="17"/>
        <end position="211"/>
    </location>
</feature>
<dbReference type="PANTHER" id="PTHR33525">
    <property type="match status" value="1"/>
</dbReference>
<evidence type="ECO:0000313" key="2">
    <source>
        <dbReference type="EMBL" id="MBE9397792.1"/>
    </source>
</evidence>
<dbReference type="InterPro" id="IPR003607">
    <property type="entry name" value="HD/PDEase_dom"/>
</dbReference>
<dbReference type="Pfam" id="PF08668">
    <property type="entry name" value="HDOD"/>
    <property type="match status" value="1"/>
</dbReference>
<dbReference type="PROSITE" id="PS51833">
    <property type="entry name" value="HDOD"/>
    <property type="match status" value="1"/>
</dbReference>
<dbReference type="NCBIfam" id="TIGR00277">
    <property type="entry name" value="HDIG"/>
    <property type="match status" value="1"/>
</dbReference>
<gene>
    <name evidence="2" type="ORF">IOQ59_11040</name>
</gene>
<dbReference type="CDD" id="cd00077">
    <property type="entry name" value="HDc"/>
    <property type="match status" value="1"/>
</dbReference>
<evidence type="ECO:0000313" key="3">
    <source>
        <dbReference type="Proteomes" id="UP000640333"/>
    </source>
</evidence>
<dbReference type="SUPFAM" id="SSF109604">
    <property type="entry name" value="HD-domain/PDEase-like"/>
    <property type="match status" value="1"/>
</dbReference>
<dbReference type="InterPro" id="IPR013976">
    <property type="entry name" value="HDOD"/>
</dbReference>
<dbReference type="EMBL" id="JADEYS010000010">
    <property type="protein sequence ID" value="MBE9397792.1"/>
    <property type="molecule type" value="Genomic_DNA"/>
</dbReference>
<reference evidence="2" key="1">
    <citation type="submission" date="2020-10" db="EMBL/GenBank/DDBJ databases">
        <title>Bacterium isolated from coastal waters sediment.</title>
        <authorList>
            <person name="Chen R.-J."/>
            <person name="Lu D.-C."/>
            <person name="Zhu K.-L."/>
            <person name="Du Z.-J."/>
        </authorList>
    </citation>
    <scope>NUCLEOTIDE SEQUENCE</scope>
    <source>
        <strain evidence="2">N1Y112</strain>
    </source>
</reference>
<sequence length="298" mass="33579">MTHVPALLEIEEEVRQLPFLPIVLTELMAMDKSADDYFEKMVALARKDPSLTTLILKIANSAASAASNPINSLTLAMSRIGTESIAQYITTLGVTRVFVPSQDEHKLLWKHSIETAIYAEHIALNMKELGVNPEMAYICGLLHDIGRFVMFDVAPEALKGTPSTSWASPQELPQVEQRRIGYDHSQVGMIACKHWQLPKVICNMVRAHHKYSIYANEELPKSFRSLILVIQLADFISIYLTKNPEWLDLSDDALEKNLTQSCVHKAWGDIDLPMKRLSEELCFLQEKARAWTEAIGCT</sequence>
<dbReference type="PANTHER" id="PTHR33525:SF3">
    <property type="entry name" value="RIBONUCLEASE Y"/>
    <property type="match status" value="1"/>
</dbReference>
<protein>
    <submittedName>
        <fullName evidence="2">HDOD domain-containing protein</fullName>
    </submittedName>
</protein>
<dbReference type="Gene3D" id="1.10.3210.10">
    <property type="entry name" value="Hypothetical protein af1432"/>
    <property type="match status" value="1"/>
</dbReference>
<dbReference type="InterPro" id="IPR006675">
    <property type="entry name" value="HDIG_dom"/>
</dbReference>
<dbReference type="InterPro" id="IPR052340">
    <property type="entry name" value="RNase_Y/CdgJ"/>
</dbReference>
<proteinExistence type="predicted"/>
<dbReference type="Proteomes" id="UP000640333">
    <property type="component" value="Unassembled WGS sequence"/>
</dbReference>
<dbReference type="AlphaFoldDB" id="A0A8J7FD00"/>